<sequence>MPRYYFHYRTEDELIRDEAGSDLADLEAAEHQAAEIGKAIIDKVAGEGGEMDAPRSIEITDDDGEELLYVVFWAGPKIGDGTASPINPATVH</sequence>
<gene>
    <name evidence="2" type="ORF">SAMN05216456_2190</name>
</gene>
<dbReference type="RefSeq" id="WP_092424444.1">
    <property type="nucleotide sequence ID" value="NZ_FPCK01000002.1"/>
</dbReference>
<keyword evidence="3" id="KW-1185">Reference proteome</keyword>
<dbReference type="OrthoDB" id="8296556at2"/>
<evidence type="ECO:0000313" key="3">
    <source>
        <dbReference type="Proteomes" id="UP000199074"/>
    </source>
</evidence>
<dbReference type="EMBL" id="FPCK01000002">
    <property type="protein sequence ID" value="SFV35615.1"/>
    <property type="molecule type" value="Genomic_DNA"/>
</dbReference>
<evidence type="ECO:0000259" key="1">
    <source>
        <dbReference type="Pfam" id="PF21834"/>
    </source>
</evidence>
<dbReference type="Pfam" id="PF21834">
    <property type="entry name" value="DUF6894"/>
    <property type="match status" value="1"/>
</dbReference>
<name>A0A1I7NLU1_9HYPH</name>
<protein>
    <recommendedName>
        <fullName evidence="1">DUF6894 domain-containing protein</fullName>
    </recommendedName>
</protein>
<accession>A0A1I7NLU1</accession>
<evidence type="ECO:0000313" key="2">
    <source>
        <dbReference type="EMBL" id="SFV35615.1"/>
    </source>
</evidence>
<dbReference type="InterPro" id="IPR054189">
    <property type="entry name" value="DUF6894"/>
</dbReference>
<feature type="domain" description="DUF6894" evidence="1">
    <location>
        <begin position="3"/>
        <end position="71"/>
    </location>
</feature>
<reference evidence="2 3" key="1">
    <citation type="submission" date="2016-10" db="EMBL/GenBank/DDBJ databases">
        <authorList>
            <person name="de Groot N.N."/>
        </authorList>
    </citation>
    <scope>NUCLEOTIDE SEQUENCE [LARGE SCALE GENOMIC DNA]</scope>
    <source>
        <strain evidence="2 3">IPL20</strain>
    </source>
</reference>
<dbReference type="AlphaFoldDB" id="A0A1I7NLU1"/>
<organism evidence="2 3">
    <name type="scientific">Devosia crocina</name>
    <dbReference type="NCBI Taxonomy" id="429728"/>
    <lineage>
        <taxon>Bacteria</taxon>
        <taxon>Pseudomonadati</taxon>
        <taxon>Pseudomonadota</taxon>
        <taxon>Alphaproteobacteria</taxon>
        <taxon>Hyphomicrobiales</taxon>
        <taxon>Devosiaceae</taxon>
        <taxon>Devosia</taxon>
    </lineage>
</organism>
<dbReference type="Proteomes" id="UP000199074">
    <property type="component" value="Unassembled WGS sequence"/>
</dbReference>
<proteinExistence type="predicted"/>